<dbReference type="Gene3D" id="3.75.10.10">
    <property type="entry name" value="L-arginine/glycine Amidinotransferase, Chain A"/>
    <property type="match status" value="1"/>
</dbReference>
<evidence type="ECO:0000313" key="2">
    <source>
        <dbReference type="Proteomes" id="UP000019763"/>
    </source>
</evidence>
<name>A0A023BBF0_GRENI</name>
<dbReference type="Pfam" id="PF19420">
    <property type="entry name" value="DDAH_eukar"/>
    <property type="match status" value="1"/>
</dbReference>
<dbReference type="EMBL" id="AFNH02000182">
    <property type="protein sequence ID" value="EZG79707.1"/>
    <property type="molecule type" value="Genomic_DNA"/>
</dbReference>
<protein>
    <submittedName>
        <fullName evidence="1">Amidinotransferase</fullName>
    </submittedName>
</protein>
<dbReference type="VEuPathDB" id="CryptoDB:GNI_024580"/>
<dbReference type="PANTHER" id="PTHR43224">
    <property type="entry name" value="AMIDINOTRANSFERASE"/>
    <property type="match status" value="1"/>
</dbReference>
<dbReference type="PIRSF" id="PIRSF028188">
    <property type="entry name" value="Amdntrnsf_FN0238"/>
    <property type="match status" value="1"/>
</dbReference>
<dbReference type="eggNOG" id="ENOG502QV2Z">
    <property type="taxonomic scope" value="Eukaryota"/>
</dbReference>
<dbReference type="AlphaFoldDB" id="A0A023BBF0"/>
<dbReference type="RefSeq" id="XP_011134389.1">
    <property type="nucleotide sequence ID" value="XM_011136087.1"/>
</dbReference>
<gene>
    <name evidence="1" type="ORF">GNI_024580</name>
</gene>
<proteinExistence type="predicted"/>
<dbReference type="Proteomes" id="UP000019763">
    <property type="component" value="Unassembled WGS sequence"/>
</dbReference>
<dbReference type="OrthoDB" id="14321at2759"/>
<accession>A0A023BBF0</accession>
<dbReference type="PANTHER" id="PTHR43224:SF1">
    <property type="entry name" value="AMIDINOTRANSFERASE"/>
    <property type="match status" value="1"/>
</dbReference>
<dbReference type="GeneID" id="22911117"/>
<organism evidence="1 2">
    <name type="scientific">Gregarina niphandrodes</name>
    <name type="common">Septate eugregarine</name>
    <dbReference type="NCBI Taxonomy" id="110365"/>
    <lineage>
        <taxon>Eukaryota</taxon>
        <taxon>Sar</taxon>
        <taxon>Alveolata</taxon>
        <taxon>Apicomplexa</taxon>
        <taxon>Conoidasida</taxon>
        <taxon>Gregarinasina</taxon>
        <taxon>Eugregarinorida</taxon>
        <taxon>Gregarinidae</taxon>
        <taxon>Gregarina</taxon>
    </lineage>
</organism>
<dbReference type="InterPro" id="IPR014541">
    <property type="entry name" value="Amdntrnsf_FN0238"/>
</dbReference>
<dbReference type="GO" id="GO:0016740">
    <property type="term" value="F:transferase activity"/>
    <property type="evidence" value="ECO:0007669"/>
    <property type="project" value="UniProtKB-KW"/>
</dbReference>
<reference evidence="1" key="1">
    <citation type="submission" date="2013-12" db="EMBL/GenBank/DDBJ databases">
        <authorList>
            <person name="Omoto C.K."/>
            <person name="Sibley D."/>
            <person name="Venepally P."/>
            <person name="Hadjithomas M."/>
            <person name="Karamycheva S."/>
            <person name="Brunk B."/>
            <person name="Roos D."/>
            <person name="Caler E."/>
            <person name="Lorenzi H."/>
        </authorList>
    </citation>
    <scope>NUCLEOTIDE SEQUENCE</scope>
</reference>
<dbReference type="SUPFAM" id="SSF55909">
    <property type="entry name" value="Pentein"/>
    <property type="match status" value="1"/>
</dbReference>
<dbReference type="OMA" id="RCMMAEV"/>
<keyword evidence="2" id="KW-1185">Reference proteome</keyword>
<sequence>MITNEVLMVRPSCFGFNPDTSSTNSFQQRVDEGGVNERAQKEFDDMVAALEKEGIKVIKAQDVTGYTGTENSMTRTPDSIFPNNWVSTYSRNGKRHLVLYPMCGANRRTERLGEATKKLQERADFTDDMTSYEKESKFLEGTGSMVLDHENKICFSAISPRTDSQLVAEWCAKMGYEPILFTARRSCNQELFYHTNVLMSVCPEYAIVCLDVIDPMDRERVTKALSAKPSRPLIAIAEDQADRFCGNTLALRNSAGSITTVMSTTAANAFSTQQKDIIGHICAVNIPTIETVGGGSARCMLAEIFW</sequence>
<comment type="caution">
    <text evidence="1">The sequence shown here is derived from an EMBL/GenBank/DDBJ whole genome shotgun (WGS) entry which is preliminary data.</text>
</comment>
<evidence type="ECO:0000313" key="1">
    <source>
        <dbReference type="EMBL" id="EZG79707.1"/>
    </source>
</evidence>